<keyword evidence="1" id="KW-0812">Transmembrane</keyword>
<feature type="transmembrane region" description="Helical" evidence="1">
    <location>
        <begin position="7"/>
        <end position="24"/>
    </location>
</feature>
<sequence>MRKRLQWILPLIPVVIVIAGVPFFTGPGRIWILPELAFWFALWTLITPFFLLAADTLRRRDAAATGAEQ</sequence>
<feature type="transmembrane region" description="Helical" evidence="1">
    <location>
        <begin position="36"/>
        <end position="54"/>
    </location>
</feature>
<name>A0ABU0XL26_9MICO</name>
<protein>
    <recommendedName>
        <fullName evidence="4">DUF3311 domain-containing protein</fullName>
    </recommendedName>
</protein>
<accession>A0ABU0XL26</accession>
<keyword evidence="3" id="KW-1185">Reference proteome</keyword>
<proteinExistence type="predicted"/>
<dbReference type="Proteomes" id="UP001230289">
    <property type="component" value="Unassembled WGS sequence"/>
</dbReference>
<evidence type="ECO:0000313" key="3">
    <source>
        <dbReference type="Proteomes" id="UP001230289"/>
    </source>
</evidence>
<keyword evidence="1" id="KW-1133">Transmembrane helix</keyword>
<evidence type="ECO:0008006" key="4">
    <source>
        <dbReference type="Google" id="ProtNLM"/>
    </source>
</evidence>
<keyword evidence="1" id="KW-0472">Membrane</keyword>
<comment type="caution">
    <text evidence="2">The sequence shown here is derived from an EMBL/GenBank/DDBJ whole genome shotgun (WGS) entry which is preliminary data.</text>
</comment>
<evidence type="ECO:0000256" key="1">
    <source>
        <dbReference type="SAM" id="Phobius"/>
    </source>
</evidence>
<organism evidence="2 3">
    <name type="scientific">Microbacterium capsulatum</name>
    <dbReference type="NCBI Taxonomy" id="3041921"/>
    <lineage>
        <taxon>Bacteria</taxon>
        <taxon>Bacillati</taxon>
        <taxon>Actinomycetota</taxon>
        <taxon>Actinomycetes</taxon>
        <taxon>Micrococcales</taxon>
        <taxon>Microbacteriaceae</taxon>
        <taxon>Microbacterium</taxon>
    </lineage>
</organism>
<dbReference type="EMBL" id="JAVFCB010000016">
    <property type="protein sequence ID" value="MDQ4215847.1"/>
    <property type="molecule type" value="Genomic_DNA"/>
</dbReference>
<gene>
    <name evidence="2" type="ORF">RBR11_18175</name>
</gene>
<dbReference type="RefSeq" id="WP_308490798.1">
    <property type="nucleotide sequence ID" value="NZ_JAVFCB010000016.1"/>
</dbReference>
<reference evidence="2 3" key="1">
    <citation type="submission" date="2023-08" db="EMBL/GenBank/DDBJ databases">
        <title>Microbacterium sp. nov., isolated from a waste landfill.</title>
        <authorList>
            <person name="Wen W."/>
        </authorList>
    </citation>
    <scope>NUCLEOTIDE SEQUENCE [LARGE SCALE GENOMIC DNA]</scope>
    <source>
        <strain evidence="2 3">ASV81</strain>
    </source>
</reference>
<evidence type="ECO:0000313" key="2">
    <source>
        <dbReference type="EMBL" id="MDQ4215847.1"/>
    </source>
</evidence>